<accession>G4U1U1</accession>
<dbReference type="Proteomes" id="UP000007148">
    <property type="component" value="Unassembled WGS sequence"/>
</dbReference>
<proteinExistence type="predicted"/>
<protein>
    <submittedName>
        <fullName evidence="1">Uncharacterized protein</fullName>
    </submittedName>
</protein>
<sequence>MVVLTRLYTPFHP</sequence>
<dbReference type="HOGENOM" id="CLU_3435986_0_0_1"/>
<reference evidence="1 2" key="1">
    <citation type="journal article" date="2011" name="PLoS Pathog.">
        <title>Endophytic Life Strategies Decoded by Genome and Transcriptome Analyses of the Mutualistic Root Symbiont Piriformospora indica.</title>
        <authorList>
            <person name="Zuccaro A."/>
            <person name="Lahrmann U."/>
            <person name="Guldener U."/>
            <person name="Langen G."/>
            <person name="Pfiffi S."/>
            <person name="Biedenkopf D."/>
            <person name="Wong P."/>
            <person name="Samans B."/>
            <person name="Grimm C."/>
            <person name="Basiewicz M."/>
            <person name="Murat C."/>
            <person name="Martin F."/>
            <person name="Kogel K.H."/>
        </authorList>
    </citation>
    <scope>NUCLEOTIDE SEQUENCE [LARGE SCALE GENOMIC DNA]</scope>
    <source>
        <strain evidence="1 2">DSM 11827</strain>
    </source>
</reference>
<gene>
    <name evidence="1" type="ORF">PIIN_11511</name>
</gene>
<dbReference type="EMBL" id="CAFZ01001699">
    <property type="protein sequence ID" value="CCA77534.1"/>
    <property type="molecule type" value="Genomic_DNA"/>
</dbReference>
<organism evidence="1 2">
    <name type="scientific">Serendipita indica (strain DSM 11827)</name>
    <name type="common">Root endophyte fungus</name>
    <name type="synonym">Piriformospora indica</name>
    <dbReference type="NCBI Taxonomy" id="1109443"/>
    <lineage>
        <taxon>Eukaryota</taxon>
        <taxon>Fungi</taxon>
        <taxon>Dikarya</taxon>
        <taxon>Basidiomycota</taxon>
        <taxon>Agaricomycotina</taxon>
        <taxon>Agaricomycetes</taxon>
        <taxon>Sebacinales</taxon>
        <taxon>Serendipitaceae</taxon>
        <taxon>Serendipita</taxon>
    </lineage>
</organism>
<keyword evidence="2" id="KW-1185">Reference proteome</keyword>
<dbReference type="InParanoid" id="G4U1U1"/>
<evidence type="ECO:0000313" key="2">
    <source>
        <dbReference type="Proteomes" id="UP000007148"/>
    </source>
</evidence>
<name>G4U1U1_SERID</name>
<comment type="caution">
    <text evidence="1">The sequence shown here is derived from an EMBL/GenBank/DDBJ whole genome shotgun (WGS) entry which is preliminary data.</text>
</comment>
<evidence type="ECO:0000313" key="1">
    <source>
        <dbReference type="EMBL" id="CCA77534.1"/>
    </source>
</evidence>